<comment type="similarity">
    <text evidence="1">Belongs to the peptidase C48 family.</text>
</comment>
<name>A0A2G2WK94_CAPBA</name>
<gene>
    <name evidence="5" type="ORF">CQW23_14809</name>
</gene>
<dbReference type="Pfam" id="PF02902">
    <property type="entry name" value="Peptidase_C48"/>
    <property type="match status" value="1"/>
</dbReference>
<dbReference type="InterPro" id="IPR003653">
    <property type="entry name" value="Peptidase_C48_C"/>
</dbReference>
<protein>
    <recommendedName>
        <fullName evidence="4">Ubiquitin-like protease family profile domain-containing protein</fullName>
    </recommendedName>
</protein>
<evidence type="ECO:0000313" key="6">
    <source>
        <dbReference type="Proteomes" id="UP000224567"/>
    </source>
</evidence>
<dbReference type="PANTHER" id="PTHR31470">
    <property type="entry name" value="CYSTEINE PROTEINASES SUPERFAMILY PROTEIN-RELATED-RELATED"/>
    <property type="match status" value="1"/>
</dbReference>
<dbReference type="AlphaFoldDB" id="A0A2G2WK94"/>
<comment type="caution">
    <text evidence="5">The sequence shown here is derived from an EMBL/GenBank/DDBJ whole genome shotgun (WGS) entry which is preliminary data.</text>
</comment>
<reference evidence="6" key="2">
    <citation type="journal article" date="2017" name="J. Anim. Genet.">
        <title>Multiple reference genome sequences of hot pepper reveal the massive evolution of plant disease resistance genes by retroduplication.</title>
        <authorList>
            <person name="Kim S."/>
            <person name="Park J."/>
            <person name="Yeom S.-I."/>
            <person name="Kim Y.-M."/>
            <person name="Seo E."/>
            <person name="Kim K.-T."/>
            <person name="Kim M.-S."/>
            <person name="Lee J.M."/>
            <person name="Cheong K."/>
            <person name="Shin H.-S."/>
            <person name="Kim S.-B."/>
            <person name="Han K."/>
            <person name="Lee J."/>
            <person name="Park M."/>
            <person name="Lee H.-A."/>
            <person name="Lee H.-Y."/>
            <person name="Lee Y."/>
            <person name="Oh S."/>
            <person name="Lee J.H."/>
            <person name="Choi E."/>
            <person name="Choi E."/>
            <person name="Lee S.E."/>
            <person name="Jeon J."/>
            <person name="Kim H."/>
            <person name="Choi G."/>
            <person name="Song H."/>
            <person name="Lee J."/>
            <person name="Lee S.-C."/>
            <person name="Kwon J.-K."/>
            <person name="Lee H.-Y."/>
            <person name="Koo N."/>
            <person name="Hong Y."/>
            <person name="Kim R.W."/>
            <person name="Kang W.-H."/>
            <person name="Huh J.H."/>
            <person name="Kang B.-C."/>
            <person name="Yang T.-J."/>
            <person name="Lee Y.-H."/>
            <person name="Bennetzen J.L."/>
            <person name="Choi D."/>
        </authorList>
    </citation>
    <scope>NUCLEOTIDE SEQUENCE [LARGE SCALE GENOMIC DNA]</scope>
    <source>
        <strain evidence="6">cv. PBC81</strain>
    </source>
</reference>
<dbReference type="GO" id="GO:0008234">
    <property type="term" value="F:cysteine-type peptidase activity"/>
    <property type="evidence" value="ECO:0007669"/>
    <property type="project" value="InterPro"/>
</dbReference>
<dbReference type="OrthoDB" id="263957at2759"/>
<dbReference type="Gene3D" id="3.40.395.10">
    <property type="entry name" value="Adenoviral Proteinase, Chain A"/>
    <property type="match status" value="1"/>
</dbReference>
<reference evidence="5 6" key="1">
    <citation type="journal article" date="2017" name="Genome Biol.">
        <title>New reference genome sequences of hot pepper reveal the massive evolution of plant disease-resistance genes by retroduplication.</title>
        <authorList>
            <person name="Kim S."/>
            <person name="Park J."/>
            <person name="Yeom S.I."/>
            <person name="Kim Y.M."/>
            <person name="Seo E."/>
            <person name="Kim K.T."/>
            <person name="Kim M.S."/>
            <person name="Lee J.M."/>
            <person name="Cheong K."/>
            <person name="Shin H.S."/>
            <person name="Kim S.B."/>
            <person name="Han K."/>
            <person name="Lee J."/>
            <person name="Park M."/>
            <person name="Lee H.A."/>
            <person name="Lee H.Y."/>
            <person name="Lee Y."/>
            <person name="Oh S."/>
            <person name="Lee J.H."/>
            <person name="Choi E."/>
            <person name="Choi E."/>
            <person name="Lee S.E."/>
            <person name="Jeon J."/>
            <person name="Kim H."/>
            <person name="Choi G."/>
            <person name="Song H."/>
            <person name="Lee J."/>
            <person name="Lee S.C."/>
            <person name="Kwon J.K."/>
            <person name="Lee H.Y."/>
            <person name="Koo N."/>
            <person name="Hong Y."/>
            <person name="Kim R.W."/>
            <person name="Kang W.H."/>
            <person name="Huh J.H."/>
            <person name="Kang B.C."/>
            <person name="Yang T.J."/>
            <person name="Lee Y.H."/>
            <person name="Bennetzen J.L."/>
            <person name="Choi D."/>
        </authorList>
    </citation>
    <scope>NUCLEOTIDE SEQUENCE [LARGE SCALE GENOMIC DNA]</scope>
    <source>
        <strain evidence="6">cv. PBC81</strain>
    </source>
</reference>
<evidence type="ECO:0000259" key="4">
    <source>
        <dbReference type="PROSITE" id="PS50600"/>
    </source>
</evidence>
<keyword evidence="3" id="KW-0378">Hydrolase</keyword>
<dbReference type="EMBL" id="MLFT02000006">
    <property type="protein sequence ID" value="PHT45651.1"/>
    <property type="molecule type" value="Genomic_DNA"/>
</dbReference>
<evidence type="ECO:0000256" key="3">
    <source>
        <dbReference type="ARBA" id="ARBA00022801"/>
    </source>
</evidence>
<dbReference type="SUPFAM" id="SSF54001">
    <property type="entry name" value="Cysteine proteinases"/>
    <property type="match status" value="1"/>
</dbReference>
<keyword evidence="2" id="KW-0645">Protease</keyword>
<accession>A0A2G2WK94</accession>
<organism evidence="5 6">
    <name type="scientific">Capsicum baccatum</name>
    <name type="common">Peruvian pepper</name>
    <dbReference type="NCBI Taxonomy" id="33114"/>
    <lineage>
        <taxon>Eukaryota</taxon>
        <taxon>Viridiplantae</taxon>
        <taxon>Streptophyta</taxon>
        <taxon>Embryophyta</taxon>
        <taxon>Tracheophyta</taxon>
        <taxon>Spermatophyta</taxon>
        <taxon>Magnoliopsida</taxon>
        <taxon>eudicotyledons</taxon>
        <taxon>Gunneridae</taxon>
        <taxon>Pentapetalae</taxon>
        <taxon>asterids</taxon>
        <taxon>lamiids</taxon>
        <taxon>Solanales</taxon>
        <taxon>Solanaceae</taxon>
        <taxon>Solanoideae</taxon>
        <taxon>Capsiceae</taxon>
        <taxon>Capsicum</taxon>
    </lineage>
</organism>
<evidence type="ECO:0000256" key="2">
    <source>
        <dbReference type="ARBA" id="ARBA00022670"/>
    </source>
</evidence>
<dbReference type="InterPro" id="IPR038765">
    <property type="entry name" value="Papain-like_cys_pep_sf"/>
</dbReference>
<proteinExistence type="inferred from homology"/>
<dbReference type="PANTHER" id="PTHR31470:SF46">
    <property type="entry name" value="ULP1 PROTEASE FAMILY, C-TERMINAL CATALYTIC DOMAIN CONTAINING PROTEIN"/>
    <property type="match status" value="1"/>
</dbReference>
<keyword evidence="6" id="KW-1185">Reference proteome</keyword>
<evidence type="ECO:0000313" key="5">
    <source>
        <dbReference type="EMBL" id="PHT45651.1"/>
    </source>
</evidence>
<dbReference type="PROSITE" id="PS50600">
    <property type="entry name" value="ULP_PROTEASE"/>
    <property type="match status" value="1"/>
</dbReference>
<sequence length="189" mass="21885">MYFRYYPNDTDTVHSTQQDYAQSVIMTQNEEAITNIIKGYCLPSGLPWHLVDEVYVPVNFNEKFSCVLTVISLKDRRIRVYDSLSSLRNMKSINEIHKLAMMLPIYLSDNRFLDCGVYIAGYVEYLNEGMNVPSVGFEEEYHRIRYTSLLQKYGIEKAKKGYVSENDDPPRPRTKTISILDETGIVSIL</sequence>
<dbReference type="GO" id="GO:0006508">
    <property type="term" value="P:proteolysis"/>
    <property type="evidence" value="ECO:0007669"/>
    <property type="project" value="UniProtKB-KW"/>
</dbReference>
<feature type="domain" description="Ubiquitin-like protease family profile" evidence="4">
    <location>
        <begin position="1"/>
        <end position="126"/>
    </location>
</feature>
<evidence type="ECO:0000256" key="1">
    <source>
        <dbReference type="ARBA" id="ARBA00005234"/>
    </source>
</evidence>
<dbReference type="Proteomes" id="UP000224567">
    <property type="component" value="Unassembled WGS sequence"/>
</dbReference>